<dbReference type="RefSeq" id="WP_135587282.1">
    <property type="nucleotide sequence ID" value="NZ_RQEP01000010.1"/>
</dbReference>
<comment type="similarity">
    <text evidence="1">Belongs to the Gfa family.</text>
</comment>
<accession>A0A4R9G1C8</accession>
<evidence type="ECO:0000259" key="4">
    <source>
        <dbReference type="PROSITE" id="PS51891"/>
    </source>
</evidence>
<dbReference type="Pfam" id="PF04828">
    <property type="entry name" value="GFA"/>
    <property type="match status" value="1"/>
</dbReference>
<evidence type="ECO:0000313" key="5">
    <source>
        <dbReference type="EMBL" id="TGK05074.1"/>
    </source>
</evidence>
<gene>
    <name evidence="5" type="ORF">EHO59_09555</name>
</gene>
<dbReference type="InterPro" id="IPR011057">
    <property type="entry name" value="Mss4-like_sf"/>
</dbReference>
<evidence type="ECO:0000256" key="1">
    <source>
        <dbReference type="ARBA" id="ARBA00005495"/>
    </source>
</evidence>
<evidence type="ECO:0000313" key="6">
    <source>
        <dbReference type="Proteomes" id="UP000297453"/>
    </source>
</evidence>
<dbReference type="Gene3D" id="2.170.150.70">
    <property type="match status" value="1"/>
</dbReference>
<dbReference type="EMBL" id="RQEP01000010">
    <property type="protein sequence ID" value="TGK05074.1"/>
    <property type="molecule type" value="Genomic_DNA"/>
</dbReference>
<proteinExistence type="inferred from homology"/>
<dbReference type="AlphaFoldDB" id="A0A4R9G1C8"/>
<evidence type="ECO:0000256" key="2">
    <source>
        <dbReference type="ARBA" id="ARBA00022723"/>
    </source>
</evidence>
<dbReference type="InterPro" id="IPR052355">
    <property type="entry name" value="CENP-V-like"/>
</dbReference>
<organism evidence="5 6">
    <name type="scientific">Leptospira semungkisensis</name>
    <dbReference type="NCBI Taxonomy" id="2484985"/>
    <lineage>
        <taxon>Bacteria</taxon>
        <taxon>Pseudomonadati</taxon>
        <taxon>Spirochaetota</taxon>
        <taxon>Spirochaetia</taxon>
        <taxon>Leptospirales</taxon>
        <taxon>Leptospiraceae</taxon>
        <taxon>Leptospira</taxon>
    </lineage>
</organism>
<dbReference type="GO" id="GO:0046872">
    <property type="term" value="F:metal ion binding"/>
    <property type="evidence" value="ECO:0007669"/>
    <property type="project" value="UniProtKB-KW"/>
</dbReference>
<sequence>MSLKTYKGSCHCGAVKFEVDIDLSQGTGRCNCSFCRKVRNWSAIIKPSAFRLLSGEESLSSYKFGTFSNSHQFCKNCGVRTVSHGYVEEIGGAYVSVAISSLDGVEPSELIDVPVWYSDGLNNNWRNPPAEIRHL</sequence>
<comment type="caution">
    <text evidence="5">The sequence shown here is derived from an EMBL/GenBank/DDBJ whole genome shotgun (WGS) entry which is preliminary data.</text>
</comment>
<name>A0A4R9G1C8_9LEPT</name>
<evidence type="ECO:0000256" key="3">
    <source>
        <dbReference type="ARBA" id="ARBA00022833"/>
    </source>
</evidence>
<dbReference type="InterPro" id="IPR006913">
    <property type="entry name" value="CENP-V/GFA"/>
</dbReference>
<dbReference type="OrthoDB" id="327703at2"/>
<dbReference type="SUPFAM" id="SSF51316">
    <property type="entry name" value="Mss4-like"/>
    <property type="match status" value="1"/>
</dbReference>
<feature type="domain" description="CENP-V/GFA" evidence="4">
    <location>
        <begin position="6"/>
        <end position="117"/>
    </location>
</feature>
<dbReference type="GO" id="GO:0016846">
    <property type="term" value="F:carbon-sulfur lyase activity"/>
    <property type="evidence" value="ECO:0007669"/>
    <property type="project" value="InterPro"/>
</dbReference>
<dbReference type="PROSITE" id="PS51891">
    <property type="entry name" value="CENP_V_GFA"/>
    <property type="match status" value="1"/>
</dbReference>
<keyword evidence="2" id="KW-0479">Metal-binding</keyword>
<dbReference type="Proteomes" id="UP000297453">
    <property type="component" value="Unassembled WGS sequence"/>
</dbReference>
<keyword evidence="6" id="KW-1185">Reference proteome</keyword>
<dbReference type="PANTHER" id="PTHR28620:SF1">
    <property type="entry name" value="CENP-V_GFA DOMAIN-CONTAINING PROTEIN"/>
    <property type="match status" value="1"/>
</dbReference>
<protein>
    <submittedName>
        <fullName evidence="5">GFA family protein</fullName>
    </submittedName>
</protein>
<dbReference type="PANTHER" id="PTHR28620">
    <property type="entry name" value="CENTROMERE PROTEIN V"/>
    <property type="match status" value="1"/>
</dbReference>
<reference evidence="5" key="1">
    <citation type="journal article" date="2019" name="PLoS Negl. Trop. Dis.">
        <title>Revisiting the worldwide diversity of Leptospira species in the environment.</title>
        <authorList>
            <person name="Vincent A.T."/>
            <person name="Schiettekatte O."/>
            <person name="Bourhy P."/>
            <person name="Veyrier F.J."/>
            <person name="Picardeau M."/>
        </authorList>
    </citation>
    <scope>NUCLEOTIDE SEQUENCE [LARGE SCALE GENOMIC DNA]</scope>
    <source>
        <strain evidence="5">SSS9</strain>
    </source>
</reference>
<keyword evidence="3" id="KW-0862">Zinc</keyword>